<evidence type="ECO:0000256" key="3">
    <source>
        <dbReference type="ARBA" id="ARBA00023125"/>
    </source>
</evidence>
<dbReference type="EMBL" id="BAABHF010000068">
    <property type="protein sequence ID" value="GAA4521066.1"/>
    <property type="molecule type" value="Genomic_DNA"/>
</dbReference>
<gene>
    <name evidence="5" type="ORF">GCM10023191_098920</name>
</gene>
<evidence type="ECO:0000313" key="6">
    <source>
        <dbReference type="Proteomes" id="UP001500503"/>
    </source>
</evidence>
<evidence type="ECO:0000313" key="5">
    <source>
        <dbReference type="EMBL" id="GAA4521066.1"/>
    </source>
</evidence>
<protein>
    <recommendedName>
        <fullName evidence="7">Transcriptional regulator</fullName>
    </recommendedName>
</protein>
<dbReference type="SUPFAM" id="SSF46785">
    <property type="entry name" value="Winged helix' DNA-binding domain"/>
    <property type="match status" value="1"/>
</dbReference>
<organism evidence="5 6">
    <name type="scientific">Actinoallomurus oryzae</name>
    <dbReference type="NCBI Taxonomy" id="502180"/>
    <lineage>
        <taxon>Bacteria</taxon>
        <taxon>Bacillati</taxon>
        <taxon>Actinomycetota</taxon>
        <taxon>Actinomycetes</taxon>
        <taxon>Streptosporangiales</taxon>
        <taxon>Thermomonosporaceae</taxon>
        <taxon>Actinoallomurus</taxon>
    </lineage>
</organism>
<keyword evidence="3" id="KW-0238">DNA-binding</keyword>
<accession>A0ABP8R8D4</accession>
<dbReference type="Pfam" id="PF03965">
    <property type="entry name" value="Penicillinase_R"/>
    <property type="match status" value="1"/>
</dbReference>
<keyword evidence="4" id="KW-0804">Transcription</keyword>
<dbReference type="InterPro" id="IPR036388">
    <property type="entry name" value="WH-like_DNA-bd_sf"/>
</dbReference>
<dbReference type="InterPro" id="IPR036390">
    <property type="entry name" value="WH_DNA-bd_sf"/>
</dbReference>
<dbReference type="Proteomes" id="UP001500503">
    <property type="component" value="Unassembled WGS sequence"/>
</dbReference>
<evidence type="ECO:0000256" key="2">
    <source>
        <dbReference type="ARBA" id="ARBA00023015"/>
    </source>
</evidence>
<evidence type="ECO:0000256" key="4">
    <source>
        <dbReference type="ARBA" id="ARBA00023163"/>
    </source>
</evidence>
<keyword evidence="2" id="KW-0805">Transcription regulation</keyword>
<comment type="similarity">
    <text evidence="1">Belongs to the BlaI transcriptional regulatory family.</text>
</comment>
<evidence type="ECO:0000256" key="1">
    <source>
        <dbReference type="ARBA" id="ARBA00011046"/>
    </source>
</evidence>
<sequence>MAIAGPLERVIMEALWDADEPLLLRAVMERINAGAGKPSAYTTVQTVADRLVQKGFLVRTPDRNAFRYAPTRSREEHVAEIMVDALAGVSDRGPALARFAQTIDPQDAHRLLLELAQRSRPLRSSSAGDRER</sequence>
<dbReference type="RefSeq" id="WP_345475607.1">
    <property type="nucleotide sequence ID" value="NZ_BAABHF010000068.1"/>
</dbReference>
<comment type="caution">
    <text evidence="5">The sequence shown here is derived from an EMBL/GenBank/DDBJ whole genome shotgun (WGS) entry which is preliminary data.</text>
</comment>
<dbReference type="InterPro" id="IPR005650">
    <property type="entry name" value="BlaI_family"/>
</dbReference>
<name>A0ABP8R8D4_9ACTN</name>
<proteinExistence type="inferred from homology"/>
<dbReference type="Gene3D" id="1.10.10.10">
    <property type="entry name" value="Winged helix-like DNA-binding domain superfamily/Winged helix DNA-binding domain"/>
    <property type="match status" value="1"/>
</dbReference>
<keyword evidence="6" id="KW-1185">Reference proteome</keyword>
<reference evidence="6" key="1">
    <citation type="journal article" date="2019" name="Int. J. Syst. Evol. Microbiol.">
        <title>The Global Catalogue of Microorganisms (GCM) 10K type strain sequencing project: providing services to taxonomists for standard genome sequencing and annotation.</title>
        <authorList>
            <consortium name="The Broad Institute Genomics Platform"/>
            <consortium name="The Broad Institute Genome Sequencing Center for Infectious Disease"/>
            <person name="Wu L."/>
            <person name="Ma J."/>
        </authorList>
    </citation>
    <scope>NUCLEOTIDE SEQUENCE [LARGE SCALE GENOMIC DNA]</scope>
    <source>
        <strain evidence="6">JCM 17933</strain>
    </source>
</reference>
<evidence type="ECO:0008006" key="7">
    <source>
        <dbReference type="Google" id="ProtNLM"/>
    </source>
</evidence>
<dbReference type="Gene3D" id="6.10.140.850">
    <property type="match status" value="1"/>
</dbReference>